<dbReference type="WBParaSite" id="ACAC_0001263401-mRNA-1">
    <property type="protein sequence ID" value="ACAC_0001263401-mRNA-1"/>
    <property type="gene ID" value="ACAC_0001263401"/>
</dbReference>
<dbReference type="AlphaFoldDB" id="A0A0K0DLW9"/>
<evidence type="ECO:0000313" key="1">
    <source>
        <dbReference type="Proteomes" id="UP000035642"/>
    </source>
</evidence>
<reference evidence="2" key="2">
    <citation type="submission" date="2017-02" db="UniProtKB">
        <authorList>
            <consortium name="WormBaseParasite"/>
        </authorList>
    </citation>
    <scope>IDENTIFICATION</scope>
</reference>
<accession>A0A0K0DLW9</accession>
<keyword evidence="1" id="KW-1185">Reference proteome</keyword>
<reference evidence="1" key="1">
    <citation type="submission" date="2012-09" db="EMBL/GenBank/DDBJ databases">
        <authorList>
            <person name="Martin A.A."/>
        </authorList>
    </citation>
    <scope>NUCLEOTIDE SEQUENCE</scope>
</reference>
<protein>
    <submittedName>
        <fullName evidence="2">Uncharacterized protein</fullName>
    </submittedName>
</protein>
<dbReference type="STRING" id="6313.A0A0K0DLW9"/>
<organism evidence="1 2">
    <name type="scientific">Angiostrongylus cantonensis</name>
    <name type="common">Rat lungworm</name>
    <dbReference type="NCBI Taxonomy" id="6313"/>
    <lineage>
        <taxon>Eukaryota</taxon>
        <taxon>Metazoa</taxon>
        <taxon>Ecdysozoa</taxon>
        <taxon>Nematoda</taxon>
        <taxon>Chromadorea</taxon>
        <taxon>Rhabditida</taxon>
        <taxon>Rhabditina</taxon>
        <taxon>Rhabditomorpha</taxon>
        <taxon>Strongyloidea</taxon>
        <taxon>Metastrongylidae</taxon>
        <taxon>Angiostrongylus</taxon>
    </lineage>
</organism>
<dbReference type="Proteomes" id="UP000035642">
    <property type="component" value="Unassembled WGS sequence"/>
</dbReference>
<sequence>MERILHAGQVLDDENVDTVDVDKISFTSLTSSNDSDLLMSVNQSPVFPKCSAEKCASEVSLHCLHRTNSGGEAQNVIYPCLKSTDRLCETSQSRGALPSELELASILTPLKSSSLTASEFDDHWMNEFRVHYRLDDLPEVVPREPYWKKVQEDLITLLKRDASISMDLEESNILMYALELSLCVIEESRWLNEISKDPELSRLVHEIDPKFPLAMNRISGVLANCGPASVDELENCSTNQPDVPCFDLADAVNTKPTFFFNKKRWLDSS</sequence>
<evidence type="ECO:0000313" key="2">
    <source>
        <dbReference type="WBParaSite" id="ACAC_0001263401-mRNA-1"/>
    </source>
</evidence>
<proteinExistence type="predicted"/>
<name>A0A0K0DLW9_ANGCA</name>